<keyword evidence="3" id="KW-1185">Reference proteome</keyword>
<sequence length="317" mass="35873">MSHLLQPITIGDTIHLRNRVCMGSMTRNRCTDHSKPTPTVATHYADRARDGTGLIVAEGTFICPHGAEWPNAPVMFDKSHSVAWKMVTDAVHREGGKILFQPWHPGGYTENITEIKDPKAIIEQFRQSVVLAKEAGFDGIELLSQGGYLLHNFLCSHSNLRTDEYGGSVENRCRFPLEVLDAIISVWGPRAVGIKICPSDDYNDTMVSYEELSETYNYFIQALMTRNLGFINLSRRGYDVGRNQDEFFVSKPRPAQYALPPNYEPLKQFGHMIKYPGSTTALMVNHEYTFQEADHLVKSGLIDMPQFARPFIYNPVR</sequence>
<dbReference type="Proteomes" id="UP001153618">
    <property type="component" value="Unassembled WGS sequence"/>
</dbReference>
<name>A0A9W4MSD0_PENOL</name>
<evidence type="ECO:0000313" key="3">
    <source>
        <dbReference type="Proteomes" id="UP001153618"/>
    </source>
</evidence>
<dbReference type="EMBL" id="CAJVOS010000016">
    <property type="protein sequence ID" value="CAG8051265.1"/>
    <property type="molecule type" value="Genomic_DNA"/>
</dbReference>
<dbReference type="AlphaFoldDB" id="A0A9W4MSD0"/>
<proteinExistence type="predicted"/>
<dbReference type="SUPFAM" id="SSF51395">
    <property type="entry name" value="FMN-linked oxidoreductases"/>
    <property type="match status" value="1"/>
</dbReference>
<evidence type="ECO:0000313" key="2">
    <source>
        <dbReference type="EMBL" id="CAG8051265.1"/>
    </source>
</evidence>
<organism evidence="2 3">
    <name type="scientific">Penicillium olsonii</name>
    <dbReference type="NCBI Taxonomy" id="99116"/>
    <lineage>
        <taxon>Eukaryota</taxon>
        <taxon>Fungi</taxon>
        <taxon>Dikarya</taxon>
        <taxon>Ascomycota</taxon>
        <taxon>Pezizomycotina</taxon>
        <taxon>Eurotiomycetes</taxon>
        <taxon>Eurotiomycetidae</taxon>
        <taxon>Eurotiales</taxon>
        <taxon>Aspergillaceae</taxon>
        <taxon>Penicillium</taxon>
    </lineage>
</organism>
<dbReference type="Gene3D" id="3.20.20.70">
    <property type="entry name" value="Aldolase class I"/>
    <property type="match status" value="2"/>
</dbReference>
<dbReference type="GO" id="GO:0016491">
    <property type="term" value="F:oxidoreductase activity"/>
    <property type="evidence" value="ECO:0007669"/>
    <property type="project" value="InterPro"/>
</dbReference>
<dbReference type="Pfam" id="PF00724">
    <property type="entry name" value="Oxidored_FMN"/>
    <property type="match status" value="2"/>
</dbReference>
<dbReference type="InterPro" id="IPR013785">
    <property type="entry name" value="Aldolase_TIM"/>
</dbReference>
<dbReference type="PANTHER" id="PTHR22893">
    <property type="entry name" value="NADH OXIDOREDUCTASE-RELATED"/>
    <property type="match status" value="1"/>
</dbReference>
<accession>A0A9W4MSD0</accession>
<comment type="caution">
    <text evidence="2">The sequence shown here is derived from an EMBL/GenBank/DDBJ whole genome shotgun (WGS) entry which is preliminary data.</text>
</comment>
<feature type="domain" description="NADH:flavin oxidoreductase/NADH oxidase N-terminal" evidence="1">
    <location>
        <begin position="4"/>
        <end position="110"/>
    </location>
</feature>
<feature type="domain" description="NADH:flavin oxidoreductase/NADH oxidase N-terminal" evidence="1">
    <location>
        <begin position="118"/>
        <end position="315"/>
    </location>
</feature>
<gene>
    <name evidence="2" type="ORF">POLS_LOCUS3271</name>
</gene>
<dbReference type="InterPro" id="IPR045247">
    <property type="entry name" value="Oye-like"/>
</dbReference>
<protein>
    <recommendedName>
        <fullName evidence="1">NADH:flavin oxidoreductase/NADH oxidase N-terminal domain-containing protein</fullName>
    </recommendedName>
</protein>
<dbReference type="GO" id="GO:0010181">
    <property type="term" value="F:FMN binding"/>
    <property type="evidence" value="ECO:0007669"/>
    <property type="project" value="InterPro"/>
</dbReference>
<evidence type="ECO:0000259" key="1">
    <source>
        <dbReference type="Pfam" id="PF00724"/>
    </source>
</evidence>
<dbReference type="OrthoDB" id="276546at2759"/>
<dbReference type="InterPro" id="IPR001155">
    <property type="entry name" value="OxRdtase_FMN_N"/>
</dbReference>
<reference evidence="2" key="1">
    <citation type="submission" date="2021-07" db="EMBL/GenBank/DDBJ databases">
        <authorList>
            <person name="Branca A.L. A."/>
        </authorList>
    </citation>
    <scope>NUCLEOTIDE SEQUENCE</scope>
</reference>
<dbReference type="PANTHER" id="PTHR22893:SF91">
    <property type="entry name" value="NADPH DEHYDROGENASE 2-RELATED"/>
    <property type="match status" value="1"/>
</dbReference>